<dbReference type="PANTHER" id="PTHR11567">
    <property type="entry name" value="ACID PHOSPHATASE-RELATED"/>
    <property type="match status" value="1"/>
</dbReference>
<dbReference type="KEGG" id="bdr:105233332"/>
<proteinExistence type="predicted"/>
<gene>
    <name evidence="1" type="primary">F10C1</name>
    <name evidence="3" type="synonym">LOC105233332</name>
</gene>
<evidence type="ECO:0000313" key="1">
    <source>
        <dbReference type="EMBL" id="JAC56873.1"/>
    </source>
</evidence>
<dbReference type="AlphaFoldDB" id="A0A034WSW7"/>
<dbReference type="EMBL" id="GAKP01002079">
    <property type="protein sequence ID" value="JAC56873.1"/>
    <property type="molecule type" value="Transcribed_RNA"/>
</dbReference>
<reference evidence="2" key="3">
    <citation type="submission" date="2025-05" db="UniProtKB">
        <authorList>
            <consortium name="RefSeq"/>
        </authorList>
    </citation>
    <scope>NUCLEOTIDE SEQUENCE [LARGE SCALE GENOMIC DNA]</scope>
</reference>
<accession>A0A034WSW7</accession>
<dbReference type="PANTHER" id="PTHR11567:SF25">
    <property type="entry name" value="PROTEIN FRA10AC1"/>
    <property type="match status" value="1"/>
</dbReference>
<sequence>MKSMSLQERHNYILKKFIISDKSFEGKKNSYDIDIIKEHHRFLWDDNELSDGDNSWEICMARRYYNKLFKEYCIADLTLHKENKVALRWRTRDEVVLGKGQFQCGSRKCEQRENLSSWEVNFAYHEHGENKNALVKLRLCANHSKQLNFTSRKREVKRLKKCSAPKGQMLRKNQGSVQVTSYFENIVSEANEESETENRIWNHRPNVELEQPSREIEFERYLEDLLL</sequence>
<dbReference type="InterPro" id="IPR050645">
    <property type="entry name" value="Histidine_acid_phosphatase"/>
</dbReference>
<evidence type="ECO:0000313" key="2">
    <source>
        <dbReference type="Proteomes" id="UP001652620"/>
    </source>
</evidence>
<dbReference type="RefSeq" id="XP_011213692.1">
    <property type="nucleotide sequence ID" value="XM_011215390.3"/>
</dbReference>
<keyword evidence="2" id="KW-1185">Reference proteome</keyword>
<organism evidence="1">
    <name type="scientific">Bactrocera dorsalis</name>
    <name type="common">Oriental fruit fly</name>
    <name type="synonym">Dacus dorsalis</name>
    <dbReference type="NCBI Taxonomy" id="27457"/>
    <lineage>
        <taxon>Eukaryota</taxon>
        <taxon>Metazoa</taxon>
        <taxon>Ecdysozoa</taxon>
        <taxon>Arthropoda</taxon>
        <taxon>Hexapoda</taxon>
        <taxon>Insecta</taxon>
        <taxon>Pterygota</taxon>
        <taxon>Neoptera</taxon>
        <taxon>Endopterygota</taxon>
        <taxon>Diptera</taxon>
        <taxon>Brachycera</taxon>
        <taxon>Muscomorpha</taxon>
        <taxon>Tephritoidea</taxon>
        <taxon>Tephritidae</taxon>
        <taxon>Bactrocera</taxon>
        <taxon>Bactrocera</taxon>
    </lineage>
</organism>
<dbReference type="GeneID" id="105233332"/>
<reference evidence="3" key="2">
    <citation type="submission" date="2025-04" db="UniProtKB">
        <authorList>
            <consortium name="RefSeq"/>
        </authorList>
    </citation>
    <scope>IDENTIFICATION</scope>
    <source>
        <strain evidence="3">Punador</strain>
    </source>
</reference>
<dbReference type="Proteomes" id="UP001652620">
    <property type="component" value="Chromosome 1"/>
</dbReference>
<reference evidence="1" key="1">
    <citation type="journal article" date="2014" name="BMC Genomics">
        <title>Characterizing the developmental transcriptome of the oriental fruit fly, Bactrocera dorsalis (Diptera: Tephritidae) through comparative genomic analysis with Drosophila melanogaster utilizing modENCODE datasets.</title>
        <authorList>
            <person name="Geib S.M."/>
            <person name="Calla B."/>
            <person name="Hall B."/>
            <person name="Hou S."/>
            <person name="Manoukis N.C."/>
        </authorList>
    </citation>
    <scope>NUCLEOTIDE SEQUENCE</scope>
    <source>
        <strain evidence="1">Punador</strain>
    </source>
</reference>
<dbReference type="OMA" id="FQCGSRK"/>
<dbReference type="GO" id="GO:0016791">
    <property type="term" value="F:phosphatase activity"/>
    <property type="evidence" value="ECO:0007669"/>
    <property type="project" value="TreeGrafter"/>
</dbReference>
<dbReference type="InterPro" id="IPR019129">
    <property type="entry name" value="Folate-sensitive_fs_Fra10Ac1"/>
</dbReference>
<dbReference type="Pfam" id="PF09725">
    <property type="entry name" value="Fra10Ac1"/>
    <property type="match status" value="1"/>
</dbReference>
<protein>
    <submittedName>
        <fullName evidence="1 3">Protein FRA10AC1</fullName>
    </submittedName>
</protein>
<dbReference type="OrthoDB" id="197967at2759"/>
<evidence type="ECO:0000313" key="3">
    <source>
        <dbReference type="RefSeq" id="XP_011213692.1"/>
    </source>
</evidence>
<name>A0A034WSW7_BACDO</name>